<dbReference type="PANTHER" id="PTHR38009:SF1">
    <property type="entry name" value="CONSERVED HYPOTHETICAL PHAGE TAIL PROTEIN"/>
    <property type="match status" value="1"/>
</dbReference>
<dbReference type="Pfam" id="PF06841">
    <property type="entry name" value="Phage_T4_gp19"/>
    <property type="match status" value="1"/>
</dbReference>
<protein>
    <submittedName>
        <fullName evidence="1">Phage tail-like protein</fullName>
    </submittedName>
</protein>
<evidence type="ECO:0000313" key="1">
    <source>
        <dbReference type="EMBL" id="NIJ54704.1"/>
    </source>
</evidence>
<dbReference type="EMBL" id="JAASQJ010000004">
    <property type="protein sequence ID" value="NIJ54704.1"/>
    <property type="molecule type" value="Genomic_DNA"/>
</dbReference>
<dbReference type="InterPro" id="IPR011747">
    <property type="entry name" value="CHP02241"/>
</dbReference>
<dbReference type="NCBIfam" id="TIGR02241">
    <property type="entry name" value="conserved hypothetical phage tail region protein"/>
    <property type="match status" value="1"/>
</dbReference>
<proteinExistence type="predicted"/>
<dbReference type="PANTHER" id="PTHR38009">
    <property type="entry name" value="CONSERVED HYPOTHETICAL PHAGE TAIL PROTEIN"/>
    <property type="match status" value="1"/>
</dbReference>
<evidence type="ECO:0000313" key="2">
    <source>
        <dbReference type="Proteomes" id="UP001179181"/>
    </source>
</evidence>
<dbReference type="Proteomes" id="UP001179181">
    <property type="component" value="Unassembled WGS sequence"/>
</dbReference>
<sequence length="153" mass="17655">MGAYYPPVGFYFKVEFQGIDGVTEDDTRFQEVNGLTVEIELEEVHDGAVPQFSYKFPKRAKYPNLILKRGMLKSSALIAWFDNALDSYFNLFNYSFSPCTITIQLMDETGNPMTSWQVNNAFPIKWQVSDFKANANEVVVETLEFAYQNFKRI</sequence>
<organism evidence="1 2">
    <name type="scientific">Dyadobacter arcticus</name>
    <dbReference type="NCBI Taxonomy" id="1078754"/>
    <lineage>
        <taxon>Bacteria</taxon>
        <taxon>Pseudomonadati</taxon>
        <taxon>Bacteroidota</taxon>
        <taxon>Cytophagia</taxon>
        <taxon>Cytophagales</taxon>
        <taxon>Spirosomataceae</taxon>
        <taxon>Dyadobacter</taxon>
    </lineage>
</organism>
<accession>A0ABX0URC6</accession>
<name>A0ABX0URC6_9BACT</name>
<reference evidence="1 2" key="1">
    <citation type="submission" date="2020-03" db="EMBL/GenBank/DDBJ databases">
        <title>Genomic Encyclopedia of Type Strains, Phase IV (KMG-IV): sequencing the most valuable type-strain genomes for metagenomic binning, comparative biology and taxonomic classification.</title>
        <authorList>
            <person name="Goeker M."/>
        </authorList>
    </citation>
    <scope>NUCLEOTIDE SEQUENCE [LARGE SCALE GENOMIC DNA]</scope>
    <source>
        <strain evidence="1 2">DSM 102865</strain>
    </source>
</reference>
<comment type="caution">
    <text evidence="1">The sequence shown here is derived from an EMBL/GenBank/DDBJ whole genome shotgun (WGS) entry which is preliminary data.</text>
</comment>
<gene>
    <name evidence="1" type="ORF">FHS68_003891</name>
</gene>
<dbReference type="InterPro" id="IPR010667">
    <property type="entry name" value="Phage_T4_Gp19"/>
</dbReference>
<keyword evidence="2" id="KW-1185">Reference proteome</keyword>
<dbReference type="RefSeq" id="WP_167273465.1">
    <property type="nucleotide sequence ID" value="NZ_JAASQJ010000004.1"/>
</dbReference>